<dbReference type="PANTHER" id="PTHR48081:SF13">
    <property type="entry name" value="ALPHA_BETA HYDROLASE"/>
    <property type="match status" value="1"/>
</dbReference>
<keyword evidence="4" id="KW-1185">Reference proteome</keyword>
<dbReference type="SUPFAM" id="SSF53474">
    <property type="entry name" value="alpha/beta-Hydrolases"/>
    <property type="match status" value="1"/>
</dbReference>
<evidence type="ECO:0000256" key="1">
    <source>
        <dbReference type="ARBA" id="ARBA00022801"/>
    </source>
</evidence>
<dbReference type="GO" id="GO:0016787">
    <property type="term" value="F:hydrolase activity"/>
    <property type="evidence" value="ECO:0007669"/>
    <property type="project" value="UniProtKB-KW"/>
</dbReference>
<gene>
    <name evidence="3" type="ORF">SAMN02745166_04334</name>
</gene>
<keyword evidence="1" id="KW-0378">Hydrolase</keyword>
<dbReference type="Gene3D" id="3.40.50.1820">
    <property type="entry name" value="alpha/beta hydrolase"/>
    <property type="match status" value="1"/>
</dbReference>
<sequence>MTCWCNTLTVVLFGLISCGKAQVSVPANIEVRHDVPYADTKNSRQTLDLFLPKTKSEQPLPLIISIHGGGWSSGDKTDAFVGILHLLLQEGKFAGASINYRLTNETRWPEQIYDCKAAIRWLRAHAKELNIDPQKFGVIGGSAGSHLACLLGTSGDVAELEGNLGADLTTSSRVQCVVNICGPINFLTIGQYPSDISWNEAKSIGGKLLGGAIPALQEVARQASPITYITTDDPPFLSAHGTRDTIVPFEQATEFNQALKKAGVPQVLIIGKDGEHAFFHKDVMTRERLFLEKWLLARDHLIAMKDATITIPPKK</sequence>
<evidence type="ECO:0000313" key="4">
    <source>
        <dbReference type="Proteomes" id="UP000190774"/>
    </source>
</evidence>
<name>A0A1T4YVI9_9BACT</name>
<feature type="domain" description="BD-FAE-like" evidence="2">
    <location>
        <begin position="47"/>
        <end position="259"/>
    </location>
</feature>
<dbReference type="InterPro" id="IPR050300">
    <property type="entry name" value="GDXG_lipolytic_enzyme"/>
</dbReference>
<dbReference type="Proteomes" id="UP000190774">
    <property type="component" value="Unassembled WGS sequence"/>
</dbReference>
<dbReference type="STRING" id="48467.SAMN02745166_04334"/>
<dbReference type="EMBL" id="FUYE01000019">
    <property type="protein sequence ID" value="SKB05772.1"/>
    <property type="molecule type" value="Genomic_DNA"/>
</dbReference>
<evidence type="ECO:0000259" key="2">
    <source>
        <dbReference type="Pfam" id="PF20434"/>
    </source>
</evidence>
<protein>
    <submittedName>
        <fullName evidence="3">Acetyl esterase/lipase</fullName>
    </submittedName>
</protein>
<accession>A0A1T4YVI9</accession>
<reference evidence="4" key="1">
    <citation type="submission" date="2017-02" db="EMBL/GenBank/DDBJ databases">
        <authorList>
            <person name="Varghese N."/>
            <person name="Submissions S."/>
        </authorList>
    </citation>
    <scope>NUCLEOTIDE SEQUENCE [LARGE SCALE GENOMIC DNA]</scope>
    <source>
        <strain evidence="4">ATCC 700200</strain>
    </source>
</reference>
<evidence type="ECO:0000313" key="3">
    <source>
        <dbReference type="EMBL" id="SKB05772.1"/>
    </source>
</evidence>
<dbReference type="PANTHER" id="PTHR48081">
    <property type="entry name" value="AB HYDROLASE SUPERFAMILY PROTEIN C4A8.06C"/>
    <property type="match status" value="1"/>
</dbReference>
<organism evidence="3 4">
    <name type="scientific">Prosthecobacter debontii</name>
    <dbReference type="NCBI Taxonomy" id="48467"/>
    <lineage>
        <taxon>Bacteria</taxon>
        <taxon>Pseudomonadati</taxon>
        <taxon>Verrucomicrobiota</taxon>
        <taxon>Verrucomicrobiia</taxon>
        <taxon>Verrucomicrobiales</taxon>
        <taxon>Verrucomicrobiaceae</taxon>
        <taxon>Prosthecobacter</taxon>
    </lineage>
</organism>
<dbReference type="InterPro" id="IPR029058">
    <property type="entry name" value="AB_hydrolase_fold"/>
</dbReference>
<proteinExistence type="predicted"/>
<dbReference type="Pfam" id="PF20434">
    <property type="entry name" value="BD-FAE"/>
    <property type="match status" value="1"/>
</dbReference>
<dbReference type="InterPro" id="IPR049492">
    <property type="entry name" value="BD-FAE-like_dom"/>
</dbReference>
<dbReference type="AlphaFoldDB" id="A0A1T4YVI9"/>